<dbReference type="AlphaFoldDB" id="A0A4C1XVB1"/>
<accession>A0A4C1XVB1</accession>
<organism evidence="2 3">
    <name type="scientific">Eumeta variegata</name>
    <name type="common">Bagworm moth</name>
    <name type="synonym">Eumeta japonica</name>
    <dbReference type="NCBI Taxonomy" id="151549"/>
    <lineage>
        <taxon>Eukaryota</taxon>
        <taxon>Metazoa</taxon>
        <taxon>Ecdysozoa</taxon>
        <taxon>Arthropoda</taxon>
        <taxon>Hexapoda</taxon>
        <taxon>Insecta</taxon>
        <taxon>Pterygota</taxon>
        <taxon>Neoptera</taxon>
        <taxon>Endopterygota</taxon>
        <taxon>Lepidoptera</taxon>
        <taxon>Glossata</taxon>
        <taxon>Ditrysia</taxon>
        <taxon>Tineoidea</taxon>
        <taxon>Psychidae</taxon>
        <taxon>Oiketicinae</taxon>
        <taxon>Eumeta</taxon>
    </lineage>
</organism>
<feature type="compositionally biased region" description="Basic and acidic residues" evidence="1">
    <location>
        <begin position="89"/>
        <end position="99"/>
    </location>
</feature>
<comment type="caution">
    <text evidence="2">The sequence shown here is derived from an EMBL/GenBank/DDBJ whole genome shotgun (WGS) entry which is preliminary data.</text>
</comment>
<evidence type="ECO:0000256" key="1">
    <source>
        <dbReference type="SAM" id="MobiDB-lite"/>
    </source>
</evidence>
<reference evidence="2 3" key="1">
    <citation type="journal article" date="2019" name="Commun. Biol.">
        <title>The bagworm genome reveals a unique fibroin gene that provides high tensile strength.</title>
        <authorList>
            <person name="Kono N."/>
            <person name="Nakamura H."/>
            <person name="Ohtoshi R."/>
            <person name="Tomita M."/>
            <person name="Numata K."/>
            <person name="Arakawa K."/>
        </authorList>
    </citation>
    <scope>NUCLEOTIDE SEQUENCE [LARGE SCALE GENOMIC DNA]</scope>
</reference>
<keyword evidence="3" id="KW-1185">Reference proteome</keyword>
<proteinExistence type="predicted"/>
<dbReference type="EMBL" id="BGZK01000972">
    <property type="protein sequence ID" value="GBP66932.1"/>
    <property type="molecule type" value="Genomic_DNA"/>
</dbReference>
<evidence type="ECO:0000313" key="2">
    <source>
        <dbReference type="EMBL" id="GBP66932.1"/>
    </source>
</evidence>
<protein>
    <submittedName>
        <fullName evidence="2">Uncharacterized protein</fullName>
    </submittedName>
</protein>
<gene>
    <name evidence="2" type="ORF">EVAR_40524_1</name>
</gene>
<feature type="region of interest" description="Disordered" evidence="1">
    <location>
        <begin position="76"/>
        <end position="111"/>
    </location>
</feature>
<sequence>MSVFPAHNDQTTIFRYKWQDRRIQPLGTLAADFGRHRALLGSSRPGHIRGGCARLESRLASPVADERGPLLNRVLTVRSHSDRRQRHKKYEESRLRDDDSNPTVGRAAGPV</sequence>
<dbReference type="Proteomes" id="UP000299102">
    <property type="component" value="Unassembled WGS sequence"/>
</dbReference>
<evidence type="ECO:0000313" key="3">
    <source>
        <dbReference type="Proteomes" id="UP000299102"/>
    </source>
</evidence>
<name>A0A4C1XVB1_EUMVA</name>